<reference evidence="3" key="4">
    <citation type="journal article" date="2015" name="PLoS ONE">
        <title>Comprehensive Evaluation of Toxoplasma gondii VEG and Neospora caninum LIV Genomes with Tachyzoite Stage Transcriptome and Proteome Defines Novel Transcript Features.</title>
        <authorList>
            <person name="Ramaprasad A."/>
            <person name="Mourier T."/>
            <person name="Naeem R."/>
            <person name="Malas T.B."/>
            <person name="Moussa E."/>
            <person name="Panigrahi A."/>
            <person name="Vermont S.J."/>
            <person name="Otto T.D."/>
            <person name="Wastling J."/>
            <person name="Pain A."/>
        </authorList>
    </citation>
    <scope>NUCLEOTIDE SEQUENCE</scope>
    <source>
        <strain evidence="3">Liverpool</strain>
    </source>
</reference>
<evidence type="ECO:0000256" key="1">
    <source>
        <dbReference type="SAM" id="MobiDB-lite"/>
    </source>
</evidence>
<name>F0V973_NEOCL</name>
<dbReference type="OMA" id="PRDEICS"/>
<dbReference type="AlphaFoldDB" id="F0V973"/>
<organism evidence="2 4">
    <name type="scientific">Neospora caninum (strain Liverpool)</name>
    <dbReference type="NCBI Taxonomy" id="572307"/>
    <lineage>
        <taxon>Eukaryota</taxon>
        <taxon>Sar</taxon>
        <taxon>Alveolata</taxon>
        <taxon>Apicomplexa</taxon>
        <taxon>Conoidasida</taxon>
        <taxon>Coccidia</taxon>
        <taxon>Eucoccidiorida</taxon>
        <taxon>Eimeriorina</taxon>
        <taxon>Sarcocystidae</taxon>
        <taxon>Neospora</taxon>
    </lineage>
</organism>
<feature type="compositionally biased region" description="Basic and acidic residues" evidence="1">
    <location>
        <begin position="131"/>
        <end position="141"/>
    </location>
</feature>
<dbReference type="EMBL" id="FR823383">
    <property type="protein sequence ID" value="CBZ50298.1"/>
    <property type="molecule type" value="Genomic_DNA"/>
</dbReference>
<dbReference type="InParanoid" id="F0V973"/>
<reference evidence="2" key="1">
    <citation type="submission" date="2011-02" db="EMBL/GenBank/DDBJ databases">
        <authorList>
            <person name="Aslett M."/>
        </authorList>
    </citation>
    <scope>NUCLEOTIDE SEQUENCE</scope>
    <source>
        <strain evidence="2">Liverpool</strain>
    </source>
</reference>
<feature type="region of interest" description="Disordered" evidence="1">
    <location>
        <begin position="106"/>
        <end position="141"/>
    </location>
</feature>
<dbReference type="GeneID" id="13441324"/>
<dbReference type="Proteomes" id="UP000007494">
    <property type="component" value="Chromosome III"/>
</dbReference>
<proteinExistence type="predicted"/>
<sequence length="286" mass="31579">MQCPKASRFNAQRCRADRVERHHVGAHMRPELPGVCVRRNNASLARMITGATVVLLAFSFVPSTCDWRSLGSSDRSDALFHGWAYAMKKAPSVVCVAAVPPVRVTESGSGRSQERLADVPSRPAEEQVVIEDDHMSSSEASRELRQVEEKLQMLNSGILDEVMGPATIALTALASYLQSAHSPVAQLVHCPSLRHAAAATGVTALAYVAHLLARYRRYNQLSRRLVTSRFDVALQRGDRSQRRKARQKLIQSASRPAAPYLEIASVIASALSMIAWMRFRYHVLPV</sequence>
<dbReference type="EMBL" id="LN714477">
    <property type="protein sequence ID" value="CEL64903.1"/>
    <property type="molecule type" value="Genomic_DNA"/>
</dbReference>
<reference evidence="4" key="3">
    <citation type="journal article" date="2012" name="PLoS Pathog.">
        <title>Comparative genomics of the apicomplexan parasites Toxoplasma gondii and Neospora caninum: Coccidia differing in host range and transmission strategy.</title>
        <authorList>
            <person name="Reid A.J."/>
            <person name="Vermont S.J."/>
            <person name="Cotton J.A."/>
            <person name="Harris D."/>
            <person name="Hill-Cawthorne G.A."/>
            <person name="Konen-Waisman S."/>
            <person name="Latham S.M."/>
            <person name="Mourier T."/>
            <person name="Norton R."/>
            <person name="Quail M.A."/>
            <person name="Sanders M."/>
            <person name="Shanmugam D."/>
            <person name="Sohal A."/>
            <person name="Wasmuth J.D."/>
            <person name="Brunk B."/>
            <person name="Grigg M.E."/>
            <person name="Howard J.C."/>
            <person name="Parkinson J."/>
            <person name="Roos D.S."/>
            <person name="Trees A.J."/>
            <person name="Berriman M."/>
            <person name="Pain A."/>
            <person name="Wastling J.M."/>
        </authorList>
    </citation>
    <scope>NUCLEOTIDE SEQUENCE [LARGE SCALE GENOMIC DNA]</scope>
    <source>
        <strain evidence="4">Liverpool</strain>
    </source>
</reference>
<evidence type="ECO:0000313" key="4">
    <source>
        <dbReference type="Proteomes" id="UP000007494"/>
    </source>
</evidence>
<dbReference type="VEuPathDB" id="ToxoDB:NCLIV_007720"/>
<evidence type="ECO:0000313" key="3">
    <source>
        <dbReference type="EMBL" id="CEL64903.1"/>
    </source>
</evidence>
<dbReference type="RefSeq" id="XP_003880332.1">
    <property type="nucleotide sequence ID" value="XM_003880283.1"/>
</dbReference>
<protein>
    <submittedName>
        <fullName evidence="2">Uncharacterized protein</fullName>
    </submittedName>
</protein>
<evidence type="ECO:0000313" key="2">
    <source>
        <dbReference type="EMBL" id="CBZ50298.1"/>
    </source>
</evidence>
<gene>
    <name evidence="3" type="ORF">BN1204_007720</name>
    <name evidence="2" type="ORF">NCLIV_007720</name>
</gene>
<keyword evidence="4" id="KW-1185">Reference proteome</keyword>
<reference evidence="2" key="2">
    <citation type="submission" date="2011-03" db="EMBL/GenBank/DDBJ databases">
        <title>Comparative genomics and transcriptomics of Neospora caninum and Toxoplasma gondii.</title>
        <authorList>
            <person name="Reid A.J."/>
            <person name="Sohal A."/>
            <person name="Harris D."/>
            <person name="Quail M."/>
            <person name="Sanders M."/>
            <person name="Berriman M."/>
            <person name="Wastling J.M."/>
            <person name="Pain A."/>
        </authorList>
    </citation>
    <scope>NUCLEOTIDE SEQUENCE</scope>
    <source>
        <strain evidence="2">Liverpool</strain>
    </source>
</reference>
<accession>F0V973</accession>